<dbReference type="AlphaFoldDB" id="A0A916DV69"/>
<name>A0A916DV69_9BACT</name>
<reference evidence="1" key="1">
    <citation type="submission" date="2022-09" db="EMBL/GenBank/DDBJ databases">
        <title>Aureispira anguillicida sp. nov., isolated from Leptocephalus of Japanese eel Anguilla japonica.</title>
        <authorList>
            <person name="Yuasa K."/>
            <person name="Mekata T."/>
            <person name="Ikunari K."/>
        </authorList>
    </citation>
    <scope>NUCLEOTIDE SEQUENCE</scope>
    <source>
        <strain evidence="1">EL160426</strain>
    </source>
</reference>
<evidence type="ECO:0000313" key="2">
    <source>
        <dbReference type="Proteomes" id="UP001060919"/>
    </source>
</evidence>
<protein>
    <submittedName>
        <fullName evidence="1">Uncharacterized protein</fullName>
    </submittedName>
</protein>
<proteinExistence type="predicted"/>
<accession>A0A916DV69</accession>
<evidence type="ECO:0000313" key="1">
    <source>
        <dbReference type="EMBL" id="BDS13225.1"/>
    </source>
</evidence>
<gene>
    <name evidence="1" type="ORF">AsAng_0039540</name>
</gene>
<sequence length="49" mass="5707">MIIDSISLQRSNSGQAMSCDKDKKRYYLYNQYPIIDGLKQLLFKATSIF</sequence>
<dbReference type="KEGG" id="aup:AsAng_0039540"/>
<organism evidence="1 2">
    <name type="scientific">Aureispira anguillae</name>
    <dbReference type="NCBI Taxonomy" id="2864201"/>
    <lineage>
        <taxon>Bacteria</taxon>
        <taxon>Pseudomonadati</taxon>
        <taxon>Bacteroidota</taxon>
        <taxon>Saprospiria</taxon>
        <taxon>Saprospirales</taxon>
        <taxon>Saprospiraceae</taxon>
        <taxon>Aureispira</taxon>
    </lineage>
</organism>
<dbReference type="EMBL" id="AP026867">
    <property type="protein sequence ID" value="BDS13225.1"/>
    <property type="molecule type" value="Genomic_DNA"/>
</dbReference>
<keyword evidence="2" id="KW-1185">Reference proteome</keyword>
<dbReference type="Proteomes" id="UP001060919">
    <property type="component" value="Chromosome"/>
</dbReference>